<evidence type="ECO:0000313" key="7">
    <source>
        <dbReference type="Proteomes" id="UP001530377"/>
    </source>
</evidence>
<keyword evidence="4" id="KW-0446">Lipid-binding</keyword>
<dbReference type="Pfam" id="PF05351">
    <property type="entry name" value="GMP_PDE_delta"/>
    <property type="match status" value="1"/>
</dbReference>
<dbReference type="Proteomes" id="UP001530377">
    <property type="component" value="Unassembled WGS sequence"/>
</dbReference>
<dbReference type="FunFam" id="2.70.50.40:FF:000003">
    <property type="entry name" value="UNC119 homologue, putative"/>
    <property type="match status" value="1"/>
</dbReference>
<dbReference type="PANTHER" id="PTHR12951:SF1">
    <property type="entry name" value="PROTEIN UNC-119 HOMOLOG"/>
    <property type="match status" value="1"/>
</dbReference>
<dbReference type="InterPro" id="IPR014756">
    <property type="entry name" value="Ig_E-set"/>
</dbReference>
<evidence type="ECO:0000256" key="4">
    <source>
        <dbReference type="ARBA" id="ARBA00023121"/>
    </source>
</evidence>
<dbReference type="InterPro" id="IPR008015">
    <property type="entry name" value="PDED_dom"/>
</dbReference>
<dbReference type="GO" id="GO:0008289">
    <property type="term" value="F:lipid binding"/>
    <property type="evidence" value="ECO:0007669"/>
    <property type="project" value="UniProtKB-KW"/>
</dbReference>
<evidence type="ECO:0000313" key="6">
    <source>
        <dbReference type="EMBL" id="KAL3816535.1"/>
    </source>
</evidence>
<gene>
    <name evidence="6" type="ORF">ACHAXA_011834</name>
</gene>
<name>A0ABD3RWG9_9STRA</name>
<dbReference type="SUPFAM" id="SSF81296">
    <property type="entry name" value="E set domains"/>
    <property type="match status" value="1"/>
</dbReference>
<evidence type="ECO:0000259" key="5">
    <source>
        <dbReference type="Pfam" id="PF05351"/>
    </source>
</evidence>
<reference evidence="6 7" key="1">
    <citation type="submission" date="2024-10" db="EMBL/GenBank/DDBJ databases">
        <title>Updated reference genomes for cyclostephanoid diatoms.</title>
        <authorList>
            <person name="Roberts W.R."/>
            <person name="Alverson A.J."/>
        </authorList>
    </citation>
    <scope>NUCLEOTIDE SEQUENCE [LARGE SCALE GENOMIC DNA]</scope>
    <source>
        <strain evidence="6 7">AJA228-03</strain>
    </source>
</reference>
<dbReference type="EMBL" id="JALLPB020000143">
    <property type="protein sequence ID" value="KAL3816535.1"/>
    <property type="molecule type" value="Genomic_DNA"/>
</dbReference>
<feature type="domain" description="GMP phosphodiesterase delta subunit" evidence="5">
    <location>
        <begin position="30"/>
        <end position="179"/>
    </location>
</feature>
<dbReference type="GO" id="GO:0015031">
    <property type="term" value="P:protein transport"/>
    <property type="evidence" value="ECO:0007669"/>
    <property type="project" value="UniProtKB-KW"/>
</dbReference>
<evidence type="ECO:0000256" key="1">
    <source>
        <dbReference type="ARBA" id="ARBA00008102"/>
    </source>
</evidence>
<comment type="caution">
    <text evidence="6">The sequence shown here is derived from an EMBL/GenBank/DDBJ whole genome shotgun (WGS) entry which is preliminary data.</text>
</comment>
<proteinExistence type="inferred from homology"/>
<dbReference type="InterPro" id="IPR051519">
    <property type="entry name" value="PDE6D_unc-119_myristoyl-bd"/>
</dbReference>
<evidence type="ECO:0000256" key="2">
    <source>
        <dbReference type="ARBA" id="ARBA00022448"/>
    </source>
</evidence>
<sequence length="192" mass="21829">MAKMISVGPNDVLSLTKPTTKFLCPASSSTHNIEFLRFAIRDDASKRVFFEVGHGVPMVGSMEVDGGNFRSIKYTFSENVLRLPIVSTSLTFKVGEKAVTNFRMIERHYFRNQLIKSYDFSFGFCIPGSINSWEAIYDVPTLNDDIIQKMIANPFQTMSDSFYFVDDELIMHNKACYQYVREDQAVRLGGLS</sequence>
<keyword evidence="3" id="KW-0653">Protein transport</keyword>
<accession>A0ABD3RWG9</accession>
<dbReference type="Gene3D" id="2.70.50.40">
    <property type="entry name" value="GMP phosphodiesterase, delta subunit"/>
    <property type="match status" value="1"/>
</dbReference>
<dbReference type="AlphaFoldDB" id="A0ABD3RWG9"/>
<dbReference type="PANTHER" id="PTHR12951">
    <property type="entry name" value="RETINAL PROTEIN 4"/>
    <property type="match status" value="1"/>
</dbReference>
<keyword evidence="7" id="KW-1185">Reference proteome</keyword>
<protein>
    <recommendedName>
        <fullName evidence="5">GMP phosphodiesterase delta subunit domain-containing protein</fullName>
    </recommendedName>
</protein>
<dbReference type="InterPro" id="IPR037036">
    <property type="entry name" value="PDED_dom_sf"/>
</dbReference>
<evidence type="ECO:0000256" key="3">
    <source>
        <dbReference type="ARBA" id="ARBA00022927"/>
    </source>
</evidence>
<comment type="similarity">
    <text evidence="1">Belongs to the PDE6D/unc-119 family.</text>
</comment>
<organism evidence="6 7">
    <name type="scientific">Cyclostephanos tholiformis</name>
    <dbReference type="NCBI Taxonomy" id="382380"/>
    <lineage>
        <taxon>Eukaryota</taxon>
        <taxon>Sar</taxon>
        <taxon>Stramenopiles</taxon>
        <taxon>Ochrophyta</taxon>
        <taxon>Bacillariophyta</taxon>
        <taxon>Coscinodiscophyceae</taxon>
        <taxon>Thalassiosirophycidae</taxon>
        <taxon>Stephanodiscales</taxon>
        <taxon>Stephanodiscaceae</taxon>
        <taxon>Cyclostephanos</taxon>
    </lineage>
</organism>
<keyword evidence="2" id="KW-0813">Transport</keyword>